<keyword evidence="9 15" id="KW-1133">Transmembrane helix</keyword>
<evidence type="ECO:0000256" key="14">
    <source>
        <dbReference type="RuleBase" id="RU004024"/>
    </source>
</evidence>
<dbReference type="Gene3D" id="1.10.287.90">
    <property type="match status" value="1"/>
</dbReference>
<evidence type="ECO:0000256" key="2">
    <source>
        <dbReference type="ARBA" id="ARBA00007866"/>
    </source>
</evidence>
<comment type="similarity">
    <text evidence="2 13">Belongs to the cytochrome c oxidase subunit 2 family.</text>
</comment>
<evidence type="ECO:0000259" key="16">
    <source>
        <dbReference type="PROSITE" id="PS50857"/>
    </source>
</evidence>
<dbReference type="Proteomes" id="UP000317178">
    <property type="component" value="Chromosome"/>
</dbReference>
<dbReference type="InterPro" id="IPR036257">
    <property type="entry name" value="Cyt_c_oxidase_su2_TM_sf"/>
</dbReference>
<evidence type="ECO:0000256" key="11">
    <source>
        <dbReference type="ARBA" id="ARBA00023136"/>
    </source>
</evidence>
<dbReference type="PROSITE" id="PS50999">
    <property type="entry name" value="COX2_TM"/>
    <property type="match status" value="1"/>
</dbReference>
<dbReference type="EMBL" id="CP036281">
    <property type="protein sequence ID" value="QDU78700.1"/>
    <property type="molecule type" value="Genomic_DNA"/>
</dbReference>
<dbReference type="PANTHER" id="PTHR22888:SF9">
    <property type="entry name" value="CYTOCHROME C OXIDASE SUBUNIT 2"/>
    <property type="match status" value="1"/>
</dbReference>
<feature type="domain" description="Cytochrome oxidase subunit II copper A binding" evidence="16">
    <location>
        <begin position="126"/>
        <end position="249"/>
    </location>
</feature>
<dbReference type="InterPro" id="IPR011759">
    <property type="entry name" value="Cyt_c_oxidase_su2_TM_dom"/>
</dbReference>
<dbReference type="GO" id="GO:0005507">
    <property type="term" value="F:copper ion binding"/>
    <property type="evidence" value="ECO:0007669"/>
    <property type="project" value="InterPro"/>
</dbReference>
<evidence type="ECO:0000313" key="18">
    <source>
        <dbReference type="EMBL" id="QDU78700.1"/>
    </source>
</evidence>
<dbReference type="KEGG" id="plon:Pla110_04040"/>
<keyword evidence="5 13" id="KW-0812">Transmembrane</keyword>
<dbReference type="PROSITE" id="PS00078">
    <property type="entry name" value="COX2"/>
    <property type="match status" value="1"/>
</dbReference>
<dbReference type="EC" id="7.1.1.9" evidence="14"/>
<keyword evidence="4 13" id="KW-0679">Respiratory chain</keyword>
<dbReference type="InterPro" id="IPR001505">
    <property type="entry name" value="Copper_CuA"/>
</dbReference>
<evidence type="ECO:0000259" key="17">
    <source>
        <dbReference type="PROSITE" id="PS50999"/>
    </source>
</evidence>
<dbReference type="InterPro" id="IPR014222">
    <property type="entry name" value="Cyt_c_oxidase_su2"/>
</dbReference>
<comment type="cofactor">
    <cofactor evidence="14">
        <name>Cu cation</name>
        <dbReference type="ChEBI" id="CHEBI:23378"/>
    </cofactor>
    <text evidence="14">Binds a copper A center.</text>
</comment>
<accession>A0A518CHK3</accession>
<dbReference type="AlphaFoldDB" id="A0A518CHK3"/>
<dbReference type="RefSeq" id="WP_231742809.1">
    <property type="nucleotide sequence ID" value="NZ_CP036281.1"/>
</dbReference>
<dbReference type="PRINTS" id="PR01166">
    <property type="entry name" value="CYCOXIDASEII"/>
</dbReference>
<dbReference type="PANTHER" id="PTHR22888">
    <property type="entry name" value="CYTOCHROME C OXIDASE, SUBUNIT II"/>
    <property type="match status" value="1"/>
</dbReference>
<proteinExistence type="inferred from homology"/>
<comment type="function">
    <text evidence="12 14">Subunits I and II form the functional core of the enzyme complex. Electrons originating in cytochrome c are transferred via heme a and Cu(A) to the binuclear center formed by heme a3 and Cu(B).</text>
</comment>
<dbReference type="GO" id="GO:0005886">
    <property type="term" value="C:plasma membrane"/>
    <property type="evidence" value="ECO:0007669"/>
    <property type="project" value="UniProtKB-SubCell"/>
</dbReference>
<dbReference type="Pfam" id="PF00116">
    <property type="entry name" value="COX2"/>
    <property type="match status" value="1"/>
</dbReference>
<dbReference type="PROSITE" id="PS50857">
    <property type="entry name" value="COX2_CUA"/>
    <property type="match status" value="1"/>
</dbReference>
<comment type="catalytic activity">
    <reaction evidence="14">
        <text>4 Fe(II)-[cytochrome c] + O2 + 8 H(+)(in) = 4 Fe(III)-[cytochrome c] + 2 H2O + 4 H(+)(out)</text>
        <dbReference type="Rhea" id="RHEA:11436"/>
        <dbReference type="Rhea" id="RHEA-COMP:10350"/>
        <dbReference type="Rhea" id="RHEA-COMP:14399"/>
        <dbReference type="ChEBI" id="CHEBI:15377"/>
        <dbReference type="ChEBI" id="CHEBI:15378"/>
        <dbReference type="ChEBI" id="CHEBI:15379"/>
        <dbReference type="ChEBI" id="CHEBI:29033"/>
        <dbReference type="ChEBI" id="CHEBI:29034"/>
        <dbReference type="EC" id="7.1.1.9"/>
    </reaction>
</comment>
<dbReference type="Pfam" id="PF02790">
    <property type="entry name" value="COX2_TM"/>
    <property type="match status" value="1"/>
</dbReference>
<dbReference type="SUPFAM" id="SSF81464">
    <property type="entry name" value="Cytochrome c oxidase subunit II-like, transmembrane region"/>
    <property type="match status" value="1"/>
</dbReference>
<dbReference type="SUPFAM" id="SSF49503">
    <property type="entry name" value="Cupredoxins"/>
    <property type="match status" value="1"/>
</dbReference>
<dbReference type="GO" id="GO:0016491">
    <property type="term" value="F:oxidoreductase activity"/>
    <property type="evidence" value="ECO:0007669"/>
    <property type="project" value="UniProtKB-KW"/>
</dbReference>
<dbReference type="InterPro" id="IPR008972">
    <property type="entry name" value="Cupredoxin"/>
</dbReference>
<keyword evidence="18" id="KW-0560">Oxidoreductase</keyword>
<evidence type="ECO:0000256" key="13">
    <source>
        <dbReference type="RuleBase" id="RU000456"/>
    </source>
</evidence>
<evidence type="ECO:0000256" key="9">
    <source>
        <dbReference type="ARBA" id="ARBA00022989"/>
    </source>
</evidence>
<evidence type="ECO:0000256" key="7">
    <source>
        <dbReference type="ARBA" id="ARBA00022967"/>
    </source>
</evidence>
<evidence type="ECO:0000256" key="6">
    <source>
        <dbReference type="ARBA" id="ARBA00022723"/>
    </source>
</evidence>
<keyword evidence="11 15" id="KW-0472">Membrane</keyword>
<feature type="transmembrane region" description="Helical" evidence="15">
    <location>
        <begin position="44"/>
        <end position="69"/>
    </location>
</feature>
<evidence type="ECO:0000256" key="4">
    <source>
        <dbReference type="ARBA" id="ARBA00022660"/>
    </source>
</evidence>
<dbReference type="GO" id="GO:0042773">
    <property type="term" value="P:ATP synthesis coupled electron transport"/>
    <property type="evidence" value="ECO:0007669"/>
    <property type="project" value="TreeGrafter"/>
</dbReference>
<comment type="subcellular location">
    <subcellularLocation>
        <location evidence="13">Cell membrane</location>
        <topology evidence="13">Multi-pass membrane protein</topology>
    </subcellularLocation>
    <subcellularLocation>
        <location evidence="1">Membrane</location>
        <topology evidence="1">Multi-pass membrane protein</topology>
    </subcellularLocation>
</comment>
<evidence type="ECO:0000256" key="12">
    <source>
        <dbReference type="ARBA" id="ARBA00024688"/>
    </source>
</evidence>
<feature type="domain" description="Cytochrome oxidase subunit II transmembrane region profile" evidence="17">
    <location>
        <begin position="22"/>
        <end position="119"/>
    </location>
</feature>
<keyword evidence="10 14" id="KW-0186">Copper</keyword>
<dbReference type="Gene3D" id="2.60.40.420">
    <property type="entry name" value="Cupredoxins - blue copper proteins"/>
    <property type="match status" value="1"/>
</dbReference>
<reference evidence="18 19" key="1">
    <citation type="submission" date="2019-02" db="EMBL/GenBank/DDBJ databases">
        <title>Deep-cultivation of Planctomycetes and their phenomic and genomic characterization uncovers novel biology.</title>
        <authorList>
            <person name="Wiegand S."/>
            <person name="Jogler M."/>
            <person name="Boedeker C."/>
            <person name="Pinto D."/>
            <person name="Vollmers J."/>
            <person name="Rivas-Marin E."/>
            <person name="Kohn T."/>
            <person name="Peeters S.H."/>
            <person name="Heuer A."/>
            <person name="Rast P."/>
            <person name="Oberbeckmann S."/>
            <person name="Bunk B."/>
            <person name="Jeske O."/>
            <person name="Meyerdierks A."/>
            <person name="Storesund J.E."/>
            <person name="Kallscheuer N."/>
            <person name="Luecker S."/>
            <person name="Lage O.M."/>
            <person name="Pohl T."/>
            <person name="Merkel B.J."/>
            <person name="Hornburger P."/>
            <person name="Mueller R.-W."/>
            <person name="Bruemmer F."/>
            <person name="Labrenz M."/>
            <person name="Spormann A.M."/>
            <person name="Op den Camp H."/>
            <person name="Overmann J."/>
            <person name="Amann R."/>
            <person name="Jetten M.S.M."/>
            <person name="Mascher T."/>
            <person name="Medema M.H."/>
            <person name="Devos D.P."/>
            <person name="Kaster A.-K."/>
            <person name="Ovreas L."/>
            <person name="Rohde M."/>
            <person name="Galperin M.Y."/>
            <person name="Jogler C."/>
        </authorList>
    </citation>
    <scope>NUCLEOTIDE SEQUENCE [LARGE SCALE GENOMIC DNA]</scope>
    <source>
        <strain evidence="18 19">Pla110</strain>
    </source>
</reference>
<protein>
    <recommendedName>
        <fullName evidence="14">Cytochrome c oxidase subunit 2</fullName>
        <ecNumber evidence="14">7.1.1.9</ecNumber>
    </recommendedName>
</protein>
<keyword evidence="3 13" id="KW-0813">Transport</keyword>
<dbReference type="GO" id="GO:0004129">
    <property type="term" value="F:cytochrome-c oxidase activity"/>
    <property type="evidence" value="ECO:0007669"/>
    <property type="project" value="UniProtKB-EC"/>
</dbReference>
<gene>
    <name evidence="18" type="primary">coxM</name>
    <name evidence="18" type="ORF">Pla110_04040</name>
</gene>
<dbReference type="NCBIfam" id="TIGR02866">
    <property type="entry name" value="CoxB"/>
    <property type="match status" value="1"/>
</dbReference>
<keyword evidence="7" id="KW-1278">Translocase</keyword>
<dbReference type="InterPro" id="IPR002429">
    <property type="entry name" value="CcO_II-like_C"/>
</dbReference>
<keyword evidence="6 14" id="KW-0479">Metal-binding</keyword>
<evidence type="ECO:0000256" key="8">
    <source>
        <dbReference type="ARBA" id="ARBA00022982"/>
    </source>
</evidence>
<keyword evidence="8 13" id="KW-0249">Electron transport</keyword>
<feature type="transmembrane region" description="Helical" evidence="15">
    <location>
        <begin position="89"/>
        <end position="106"/>
    </location>
</feature>
<evidence type="ECO:0000256" key="3">
    <source>
        <dbReference type="ARBA" id="ARBA00022448"/>
    </source>
</evidence>
<evidence type="ECO:0000256" key="5">
    <source>
        <dbReference type="ARBA" id="ARBA00022692"/>
    </source>
</evidence>
<evidence type="ECO:0000313" key="19">
    <source>
        <dbReference type="Proteomes" id="UP000317178"/>
    </source>
</evidence>
<name>A0A518CHK3_9PLAN</name>
<organism evidence="18 19">
    <name type="scientific">Polystyrenella longa</name>
    <dbReference type="NCBI Taxonomy" id="2528007"/>
    <lineage>
        <taxon>Bacteria</taxon>
        <taxon>Pseudomonadati</taxon>
        <taxon>Planctomycetota</taxon>
        <taxon>Planctomycetia</taxon>
        <taxon>Planctomycetales</taxon>
        <taxon>Planctomycetaceae</taxon>
        <taxon>Polystyrenella</taxon>
    </lineage>
</organism>
<evidence type="ECO:0000256" key="10">
    <source>
        <dbReference type="ARBA" id="ARBA00023008"/>
    </source>
</evidence>
<evidence type="ECO:0000256" key="15">
    <source>
        <dbReference type="SAM" id="Phobius"/>
    </source>
</evidence>
<dbReference type="InterPro" id="IPR045187">
    <property type="entry name" value="CcO_II"/>
</dbReference>
<keyword evidence="19" id="KW-1185">Reference proteome</keyword>
<evidence type="ECO:0000256" key="1">
    <source>
        <dbReference type="ARBA" id="ARBA00004141"/>
    </source>
</evidence>
<sequence length="271" mass="30974">MKKFWSLFFIFWPIVAVVFFAVSPSMNWWFPGEAASTIGARIDSLFYLILYLTGAAFIGTQVAMGYALWRASGVKTEDKAWYSHGNHKLELIWTVIPALVLLFIAFEQMDVWAEFRMVDRVAVEIQQNPVAEVTARQFEWRMRYPAPGEQLQLLPQPSDMFIVNELVLPAGRKVVINLRTSDVQHSFFSPQLRVKQDAVPGKMIPIWFEVPKPGTYDLVCAELCGWGHYKMRALIKVLPEEEYDAFLQSLYEDETSDGFVAKAGESTADEE</sequence>